<keyword evidence="2" id="KW-0479">Metal-binding</keyword>
<dbReference type="InterPro" id="IPR036236">
    <property type="entry name" value="Znf_C2H2_sf"/>
</dbReference>
<keyword evidence="4" id="KW-0863">Zinc-finger</keyword>
<keyword evidence="6" id="KW-0805">Transcription regulation</keyword>
<dbReference type="SMART" id="SM00355">
    <property type="entry name" value="ZnF_C2H2"/>
    <property type="match status" value="5"/>
</dbReference>
<dbReference type="GO" id="GO:0008270">
    <property type="term" value="F:zinc ion binding"/>
    <property type="evidence" value="ECO:0007669"/>
    <property type="project" value="UniProtKB-KW"/>
</dbReference>
<dbReference type="FunFam" id="3.30.160.60:FF:000100">
    <property type="entry name" value="Zinc finger 45-like"/>
    <property type="match status" value="1"/>
</dbReference>
<evidence type="ECO:0000256" key="1">
    <source>
        <dbReference type="ARBA" id="ARBA00004123"/>
    </source>
</evidence>
<evidence type="ECO:0000256" key="9">
    <source>
        <dbReference type="ARBA" id="ARBA00023242"/>
    </source>
</evidence>
<dbReference type="PROSITE" id="PS00028">
    <property type="entry name" value="ZINC_FINGER_C2H2_1"/>
    <property type="match status" value="4"/>
</dbReference>
<keyword evidence="8" id="KW-0804">Transcription</keyword>
<gene>
    <name evidence="10" type="ORF">OFUS_LOCUS16196</name>
</gene>
<evidence type="ECO:0000256" key="8">
    <source>
        <dbReference type="ARBA" id="ARBA00023163"/>
    </source>
</evidence>
<evidence type="ECO:0000313" key="11">
    <source>
        <dbReference type="Proteomes" id="UP000749559"/>
    </source>
</evidence>
<protein>
    <submittedName>
        <fullName evidence="10">Uncharacterized protein</fullName>
    </submittedName>
</protein>
<keyword evidence="11" id="KW-1185">Reference proteome</keyword>
<proteinExistence type="predicted"/>
<dbReference type="Gene3D" id="3.30.160.60">
    <property type="entry name" value="Classic Zinc Finger"/>
    <property type="match status" value="4"/>
</dbReference>
<evidence type="ECO:0000256" key="2">
    <source>
        <dbReference type="ARBA" id="ARBA00022723"/>
    </source>
</evidence>
<dbReference type="PANTHER" id="PTHR46105:SF5">
    <property type="entry name" value="ZINC FINGER AND BTB DOMAIN-CONTAINING PROTEIN 44 ISOFORM X1"/>
    <property type="match status" value="1"/>
</dbReference>
<evidence type="ECO:0000256" key="3">
    <source>
        <dbReference type="ARBA" id="ARBA00022737"/>
    </source>
</evidence>
<dbReference type="InterPro" id="IPR050457">
    <property type="entry name" value="ZnFinger_BTB_dom_contain"/>
</dbReference>
<dbReference type="Pfam" id="PF00096">
    <property type="entry name" value="zf-C2H2"/>
    <property type="match status" value="5"/>
</dbReference>
<comment type="caution">
    <text evidence="10">The sequence shown here is derived from an EMBL/GenBank/DDBJ whole genome shotgun (WGS) entry which is preliminary data.</text>
</comment>
<sequence>MASAQLDEPINGEHSTPSKSKGSLECPECGKRFSRTNTLDKHILSHSTKKPHVCVDCGKEFQRSDHLSKHMAVHSTIKPFPCDFCEKAFARKDHMQRHMRLHSDSRPFECSICNEVFSRKDHLNNHTKRVHTSDSPSRTFVCHACDAAFKRKDQLQRHEKKCKMITDDFEAADREKGPVDLDSPQMVKKKLKFDCPDPDVISKHIDEAIDSVVEAAREEVKIEEKTAAVITKTKKHLMDKYMASESYKVAQSLAQSPPVFPTAGQLTGEVSPLRCIKSESPESAENSKPVEAPPVPASAPLPRSILPQKKRLSSDMNDAALLAAMGCNPLEDNGSQVEAHLAYIKASAKLRENQHRLSNNSSPAENGSPIPLNDSVVQSAAGAIQRYPQSGINVPVPLQSPLSSHMSQAYNLLAGTSTSVPLSLSNITQGYSTVSPPIPPTVATAANQLSSYCNTNGGVNSRDASNGAPIRPQVTVMTERMRSDLRTERVGLPLHLAQANSPSISDSIPSTTKAPSAAGNIHQGYTPHSYMWKQQF</sequence>
<dbReference type="SUPFAM" id="SSF57667">
    <property type="entry name" value="beta-beta-alpha zinc fingers"/>
    <property type="match status" value="2"/>
</dbReference>
<dbReference type="FunFam" id="3.30.160.60:FF:000340">
    <property type="entry name" value="zinc finger protein 473 isoform X1"/>
    <property type="match status" value="1"/>
</dbReference>
<dbReference type="Proteomes" id="UP000749559">
    <property type="component" value="Unassembled WGS sequence"/>
</dbReference>
<dbReference type="EMBL" id="CAIIXF020000008">
    <property type="protein sequence ID" value="CAH1791062.1"/>
    <property type="molecule type" value="Genomic_DNA"/>
</dbReference>
<organism evidence="10 11">
    <name type="scientific">Owenia fusiformis</name>
    <name type="common">Polychaete worm</name>
    <dbReference type="NCBI Taxonomy" id="6347"/>
    <lineage>
        <taxon>Eukaryota</taxon>
        <taxon>Metazoa</taxon>
        <taxon>Spiralia</taxon>
        <taxon>Lophotrochozoa</taxon>
        <taxon>Annelida</taxon>
        <taxon>Polychaeta</taxon>
        <taxon>Sedentaria</taxon>
        <taxon>Canalipalpata</taxon>
        <taxon>Sabellida</taxon>
        <taxon>Oweniida</taxon>
        <taxon>Oweniidae</taxon>
        <taxon>Owenia</taxon>
    </lineage>
</organism>
<evidence type="ECO:0000256" key="6">
    <source>
        <dbReference type="ARBA" id="ARBA00023015"/>
    </source>
</evidence>
<accession>A0A8J1U7Q0</accession>
<keyword evidence="5" id="KW-0862">Zinc</keyword>
<evidence type="ECO:0000256" key="7">
    <source>
        <dbReference type="ARBA" id="ARBA00023125"/>
    </source>
</evidence>
<dbReference type="AlphaFoldDB" id="A0A8J1U7Q0"/>
<dbReference type="GO" id="GO:0005634">
    <property type="term" value="C:nucleus"/>
    <property type="evidence" value="ECO:0007669"/>
    <property type="project" value="UniProtKB-SubCell"/>
</dbReference>
<evidence type="ECO:0000256" key="5">
    <source>
        <dbReference type="ARBA" id="ARBA00022833"/>
    </source>
</evidence>
<keyword evidence="9" id="KW-0539">Nucleus</keyword>
<dbReference type="GO" id="GO:0000981">
    <property type="term" value="F:DNA-binding transcription factor activity, RNA polymerase II-specific"/>
    <property type="evidence" value="ECO:0007669"/>
    <property type="project" value="TreeGrafter"/>
</dbReference>
<dbReference type="InterPro" id="IPR013087">
    <property type="entry name" value="Znf_C2H2_type"/>
</dbReference>
<reference evidence="10" key="1">
    <citation type="submission" date="2022-03" db="EMBL/GenBank/DDBJ databases">
        <authorList>
            <person name="Martin C."/>
        </authorList>
    </citation>
    <scope>NUCLEOTIDE SEQUENCE</scope>
</reference>
<dbReference type="OrthoDB" id="3437960at2759"/>
<dbReference type="PROSITE" id="PS50157">
    <property type="entry name" value="ZINC_FINGER_C2H2_2"/>
    <property type="match status" value="5"/>
</dbReference>
<keyword evidence="3" id="KW-0677">Repeat</keyword>
<dbReference type="FunFam" id="3.30.160.60:FF:000145">
    <property type="entry name" value="Zinc finger protein 574"/>
    <property type="match status" value="2"/>
</dbReference>
<name>A0A8J1U7Q0_OWEFU</name>
<evidence type="ECO:0000256" key="4">
    <source>
        <dbReference type="ARBA" id="ARBA00022771"/>
    </source>
</evidence>
<dbReference type="PANTHER" id="PTHR46105">
    <property type="entry name" value="AGAP004733-PA"/>
    <property type="match status" value="1"/>
</dbReference>
<keyword evidence="7" id="KW-0238">DNA-binding</keyword>
<dbReference type="GO" id="GO:0000978">
    <property type="term" value="F:RNA polymerase II cis-regulatory region sequence-specific DNA binding"/>
    <property type="evidence" value="ECO:0007669"/>
    <property type="project" value="TreeGrafter"/>
</dbReference>
<comment type="subcellular location">
    <subcellularLocation>
        <location evidence="1">Nucleus</location>
    </subcellularLocation>
</comment>
<evidence type="ECO:0000313" key="10">
    <source>
        <dbReference type="EMBL" id="CAH1791062.1"/>
    </source>
</evidence>